<dbReference type="Proteomes" id="UP001428817">
    <property type="component" value="Unassembled WGS sequence"/>
</dbReference>
<evidence type="ECO:0000313" key="1">
    <source>
        <dbReference type="EMBL" id="GAA5172539.1"/>
    </source>
</evidence>
<proteinExistence type="predicted"/>
<comment type="caution">
    <text evidence="1">The sequence shown here is derived from an EMBL/GenBank/DDBJ whole genome shotgun (WGS) entry which is preliminary data.</text>
</comment>
<protein>
    <recommendedName>
        <fullName evidence="3">Antirestriction protein ArdA</fullName>
    </recommendedName>
</protein>
<reference evidence="2" key="1">
    <citation type="journal article" date="2019" name="Int. J. Syst. Evol. Microbiol.">
        <title>The Global Catalogue of Microorganisms (GCM) 10K type strain sequencing project: providing services to taxonomists for standard genome sequencing and annotation.</title>
        <authorList>
            <consortium name="The Broad Institute Genomics Platform"/>
            <consortium name="The Broad Institute Genome Sequencing Center for Infectious Disease"/>
            <person name="Wu L."/>
            <person name="Ma J."/>
        </authorList>
    </citation>
    <scope>NUCLEOTIDE SEQUENCE [LARGE SCALE GENOMIC DNA]</scope>
    <source>
        <strain evidence="2">JCM 18303</strain>
    </source>
</reference>
<gene>
    <name evidence="1" type="ORF">GCM10023321_72520</name>
</gene>
<organism evidence="1 2">
    <name type="scientific">Pseudonocardia eucalypti</name>
    <dbReference type="NCBI Taxonomy" id="648755"/>
    <lineage>
        <taxon>Bacteria</taxon>
        <taxon>Bacillati</taxon>
        <taxon>Actinomycetota</taxon>
        <taxon>Actinomycetes</taxon>
        <taxon>Pseudonocardiales</taxon>
        <taxon>Pseudonocardiaceae</taxon>
        <taxon>Pseudonocardia</taxon>
    </lineage>
</organism>
<evidence type="ECO:0008006" key="3">
    <source>
        <dbReference type="Google" id="ProtNLM"/>
    </source>
</evidence>
<dbReference type="RefSeq" id="WP_185065212.1">
    <property type="nucleotide sequence ID" value="NZ_BAABJP010000051.1"/>
</dbReference>
<sequence length="249" mass="26431">MRITFVRESAQCPSWEVGITSDAREVIADAVTADHPCGLNGMGSDNTCDIAWALEQGYPLAAAYLLRSAGETPALDAAVAAMEFNGAEVPLCGAEFDEWCASPDSDSIACRGCGARVYTDHDAGCGSCGAELGIDVDAMLTAYVETALWSSTGDDGDTLDGLYTADDLDPDALAEMRSDCKDFARSNIADLDGMDPAQAGHDFWLTRNRHGAGFWYRGLGDLGDRLTTDAHAWGSVDLFVGDDNIIYTS</sequence>
<accession>A0ABP9R7U0</accession>
<dbReference type="EMBL" id="BAABJP010000051">
    <property type="protein sequence ID" value="GAA5172539.1"/>
    <property type="molecule type" value="Genomic_DNA"/>
</dbReference>
<evidence type="ECO:0000313" key="2">
    <source>
        <dbReference type="Proteomes" id="UP001428817"/>
    </source>
</evidence>
<name>A0ABP9R7U0_9PSEU</name>
<keyword evidence="2" id="KW-1185">Reference proteome</keyword>